<protein>
    <submittedName>
        <fullName evidence="2">Uncharacterized protein</fullName>
    </submittedName>
</protein>
<dbReference type="Proteomes" id="UP000075880">
    <property type="component" value="Unassembled WGS sequence"/>
</dbReference>
<dbReference type="AlphaFoldDB" id="A0AAG5DIR6"/>
<name>A0AAG5DIR6_ANOAO</name>
<keyword evidence="3" id="KW-1185">Reference proteome</keyword>
<keyword evidence="1" id="KW-0812">Transmembrane</keyword>
<proteinExistence type="predicted"/>
<reference evidence="2" key="1">
    <citation type="submission" date="2024-04" db="UniProtKB">
        <authorList>
            <consortium name="EnsemblMetazoa"/>
        </authorList>
    </citation>
    <scope>IDENTIFICATION</scope>
    <source>
        <strain evidence="2">EBRO</strain>
    </source>
</reference>
<accession>A0AAG5DIR6</accession>
<keyword evidence="1" id="KW-1133">Transmembrane helix</keyword>
<sequence>MSVFRVVIGVCGGIRVSLAGGNFPRPDCLLRAGVLGHSLSALGHGVLGQLAGQQQPDGGLDLAGGNGGALVVMCQPGRLGRDPLEDVVDEAVHDAHRLRRDAGVRVDLLQHLVDVDGVAFLARLPLLLLVRLRDVLLRLARLLRSLATGFRCHYCSLVVTLILNTLFSLSNSLALAVFSYVAGMVSLTTSLSAIQFANK</sequence>
<evidence type="ECO:0000313" key="3">
    <source>
        <dbReference type="Proteomes" id="UP000075880"/>
    </source>
</evidence>
<dbReference type="EnsemblMetazoa" id="ENSAATROPT011649">
    <property type="protein sequence ID" value="ENSAATROPP010543"/>
    <property type="gene ID" value="ENSAATROPG009481"/>
</dbReference>
<evidence type="ECO:0000313" key="2">
    <source>
        <dbReference type="EnsemblMetazoa" id="ENSAATROPP010543"/>
    </source>
</evidence>
<organism evidence="2 3">
    <name type="scientific">Anopheles atroparvus</name>
    <name type="common">European mosquito</name>
    <dbReference type="NCBI Taxonomy" id="41427"/>
    <lineage>
        <taxon>Eukaryota</taxon>
        <taxon>Metazoa</taxon>
        <taxon>Ecdysozoa</taxon>
        <taxon>Arthropoda</taxon>
        <taxon>Hexapoda</taxon>
        <taxon>Insecta</taxon>
        <taxon>Pterygota</taxon>
        <taxon>Neoptera</taxon>
        <taxon>Endopterygota</taxon>
        <taxon>Diptera</taxon>
        <taxon>Nematocera</taxon>
        <taxon>Culicoidea</taxon>
        <taxon>Culicidae</taxon>
        <taxon>Anophelinae</taxon>
        <taxon>Anopheles</taxon>
    </lineage>
</organism>
<keyword evidence="1" id="KW-0472">Membrane</keyword>
<evidence type="ECO:0000256" key="1">
    <source>
        <dbReference type="SAM" id="Phobius"/>
    </source>
</evidence>
<feature type="transmembrane region" description="Helical" evidence="1">
    <location>
        <begin position="173"/>
        <end position="194"/>
    </location>
</feature>